<reference evidence="1 2" key="1">
    <citation type="submission" date="2014-03" db="EMBL/GenBank/DDBJ databases">
        <title>Draft Genome of Photorhabdus temperata Meg1.</title>
        <authorList>
            <person name="Hurst S.G.IV."/>
            <person name="Morris K."/>
            <person name="Thomas K."/>
            <person name="Tisa L.S."/>
        </authorList>
    </citation>
    <scope>NUCLEOTIDE SEQUENCE [LARGE SCALE GENOMIC DNA]</scope>
    <source>
        <strain evidence="1 2">Meg1</strain>
    </source>
</reference>
<comment type="caution">
    <text evidence="1">The sequence shown here is derived from an EMBL/GenBank/DDBJ whole genome shotgun (WGS) entry which is preliminary data.</text>
</comment>
<evidence type="ECO:0000313" key="2">
    <source>
        <dbReference type="Proteomes" id="UP000028002"/>
    </source>
</evidence>
<evidence type="ECO:0000313" key="1">
    <source>
        <dbReference type="EMBL" id="KER02023.1"/>
    </source>
</evidence>
<accession>A0A081RTM0</accession>
<organism evidence="1 2">
    <name type="scientific">Photorhabdus temperata subsp. temperata Meg1</name>
    <dbReference type="NCBI Taxonomy" id="1393735"/>
    <lineage>
        <taxon>Bacteria</taxon>
        <taxon>Pseudomonadati</taxon>
        <taxon>Pseudomonadota</taxon>
        <taxon>Gammaproteobacteria</taxon>
        <taxon>Enterobacterales</taxon>
        <taxon>Morganellaceae</taxon>
        <taxon>Photorhabdus</taxon>
    </lineage>
</organism>
<dbReference type="AlphaFoldDB" id="A0A081RTM0"/>
<sequence length="46" mass="5222">MTQQPESTFKRVITQQTQPYHNQVARLSGERYVNKMNKGTAVKAVG</sequence>
<dbReference type="EMBL" id="JGVH01000060">
    <property type="protein sequence ID" value="KER02023.1"/>
    <property type="molecule type" value="Genomic_DNA"/>
</dbReference>
<protein>
    <submittedName>
        <fullName evidence="1">Uncharacterized protein</fullName>
    </submittedName>
</protein>
<name>A0A081RTM0_PHOTE</name>
<gene>
    <name evidence="1" type="ORF">MEG1DRAFT_03339</name>
</gene>
<dbReference type="PATRIC" id="fig|1393735.3.peg.3407"/>
<proteinExistence type="predicted"/>
<dbReference type="Proteomes" id="UP000028002">
    <property type="component" value="Unassembled WGS sequence"/>
</dbReference>